<feature type="domain" description="FAE" evidence="6">
    <location>
        <begin position="83"/>
        <end position="229"/>
    </location>
</feature>
<dbReference type="Pfam" id="PF08392">
    <property type="entry name" value="FAE1_CUT1_RppA"/>
    <property type="match status" value="1"/>
</dbReference>
<feature type="region of interest" description="Disordered" evidence="4">
    <location>
        <begin position="209"/>
        <end position="238"/>
    </location>
</feature>
<dbReference type="GO" id="GO:0030639">
    <property type="term" value="P:polyketide biosynthetic process"/>
    <property type="evidence" value="ECO:0007669"/>
    <property type="project" value="TreeGrafter"/>
</dbReference>
<evidence type="ECO:0000256" key="3">
    <source>
        <dbReference type="ARBA" id="ARBA00023315"/>
    </source>
</evidence>
<sequence>MPHIINTATAFPTHYHSQQEISFALRAVWIKKGLDVAIFDRLQKAVTVEGRYLALPMSEYYKLDGFADCNRAWLEVALELGERVINDLLEKTNLHPQEIQMLMSVTSTGVTVPSLEARLMNRIAFAQDLKRVPLFGLGCLAGTAGVARVGDYLKGHPEEAAILLTIELCSLTLQGEDLSIANIISSGLFGDGAAAVLLVGDQHPLVKSNEKRNSKANEFHGSKVSKGSKDESEKDHEFHKPRVLSSKSIFFPDSEEVMGWDVTDRGLKIMLGQGVPGYAKQLRPHVDSFLAEHGLYIPDIALWLTHPGGPKVIDTIESCLELPPKSLDKTRKHLREVGNISSTSVLVILDECLNGPVPKIYGKSDTGNFGMMLSLGPAFSGELVLLQW</sequence>
<keyword evidence="2" id="KW-0808">Transferase</keyword>
<evidence type="ECO:0000313" key="7">
    <source>
        <dbReference type="EMBL" id="SVA79737.1"/>
    </source>
</evidence>
<dbReference type="InterPro" id="IPR016039">
    <property type="entry name" value="Thiolase-like"/>
</dbReference>
<proteinExistence type="inferred from homology"/>
<dbReference type="EMBL" id="UINC01018904">
    <property type="protein sequence ID" value="SVA79737.1"/>
    <property type="molecule type" value="Genomic_DNA"/>
</dbReference>
<dbReference type="PIRSF" id="PIRSF000451">
    <property type="entry name" value="PKS_III"/>
    <property type="match status" value="1"/>
</dbReference>
<evidence type="ECO:0000259" key="6">
    <source>
        <dbReference type="Pfam" id="PF08392"/>
    </source>
</evidence>
<dbReference type="InterPro" id="IPR012328">
    <property type="entry name" value="Chalcone/stilbene_synt_C"/>
</dbReference>
<dbReference type="InterPro" id="IPR013601">
    <property type="entry name" value="FAE1_typ3_polyketide_synth"/>
</dbReference>
<dbReference type="Gene3D" id="3.40.47.10">
    <property type="match status" value="2"/>
</dbReference>
<evidence type="ECO:0000256" key="1">
    <source>
        <dbReference type="ARBA" id="ARBA00005531"/>
    </source>
</evidence>
<dbReference type="GO" id="GO:0016020">
    <property type="term" value="C:membrane"/>
    <property type="evidence" value="ECO:0007669"/>
    <property type="project" value="InterPro"/>
</dbReference>
<dbReference type="Pfam" id="PF02797">
    <property type="entry name" value="Chal_sti_synt_C"/>
    <property type="match status" value="1"/>
</dbReference>
<dbReference type="PANTHER" id="PTHR11877:SF99">
    <property type="entry name" value="1,3,6,8-TETRAHYDROXYNAPHTHALENE SYNTHASE"/>
    <property type="match status" value="1"/>
</dbReference>
<evidence type="ECO:0000256" key="4">
    <source>
        <dbReference type="SAM" id="MobiDB-lite"/>
    </source>
</evidence>
<dbReference type="PANTHER" id="PTHR11877">
    <property type="entry name" value="HYDROXYMETHYLGLUTARYL-COA SYNTHASE"/>
    <property type="match status" value="1"/>
</dbReference>
<evidence type="ECO:0008006" key="8">
    <source>
        <dbReference type="Google" id="ProtNLM"/>
    </source>
</evidence>
<dbReference type="InterPro" id="IPR011141">
    <property type="entry name" value="Polyketide_synthase_type-III"/>
</dbReference>
<evidence type="ECO:0000259" key="5">
    <source>
        <dbReference type="Pfam" id="PF02797"/>
    </source>
</evidence>
<dbReference type="AlphaFoldDB" id="A0A381YTB0"/>
<comment type="similarity">
    <text evidence="1">Belongs to the thiolase-like superfamily. Chalcone/stilbene synthases family.</text>
</comment>
<protein>
    <recommendedName>
        <fullName evidence="8">Chalcone/stilbene synthase N-terminal domain-containing protein</fullName>
    </recommendedName>
</protein>
<organism evidence="7">
    <name type="scientific">marine metagenome</name>
    <dbReference type="NCBI Taxonomy" id="408172"/>
    <lineage>
        <taxon>unclassified sequences</taxon>
        <taxon>metagenomes</taxon>
        <taxon>ecological metagenomes</taxon>
    </lineage>
</organism>
<keyword evidence="3" id="KW-0012">Acyltransferase</keyword>
<dbReference type="SUPFAM" id="SSF53901">
    <property type="entry name" value="Thiolase-like"/>
    <property type="match status" value="2"/>
</dbReference>
<dbReference type="CDD" id="cd00831">
    <property type="entry name" value="CHS_like"/>
    <property type="match status" value="1"/>
</dbReference>
<evidence type="ECO:0000256" key="2">
    <source>
        <dbReference type="ARBA" id="ARBA00022679"/>
    </source>
</evidence>
<dbReference type="GO" id="GO:0006633">
    <property type="term" value="P:fatty acid biosynthetic process"/>
    <property type="evidence" value="ECO:0007669"/>
    <property type="project" value="InterPro"/>
</dbReference>
<accession>A0A381YTB0</accession>
<name>A0A381YTB0_9ZZZZ</name>
<feature type="domain" description="Chalcone/stilbene synthase C-terminal" evidence="5">
    <location>
        <begin position="245"/>
        <end position="386"/>
    </location>
</feature>
<reference evidence="7" key="1">
    <citation type="submission" date="2018-05" db="EMBL/GenBank/DDBJ databases">
        <authorList>
            <person name="Lanie J.A."/>
            <person name="Ng W.-L."/>
            <person name="Kazmierczak K.M."/>
            <person name="Andrzejewski T.M."/>
            <person name="Davidsen T.M."/>
            <person name="Wayne K.J."/>
            <person name="Tettelin H."/>
            <person name="Glass J.I."/>
            <person name="Rusch D."/>
            <person name="Podicherti R."/>
            <person name="Tsui H.-C.T."/>
            <person name="Winkler M.E."/>
        </authorList>
    </citation>
    <scope>NUCLEOTIDE SEQUENCE</scope>
</reference>
<dbReference type="GO" id="GO:0016747">
    <property type="term" value="F:acyltransferase activity, transferring groups other than amino-acyl groups"/>
    <property type="evidence" value="ECO:0007669"/>
    <property type="project" value="InterPro"/>
</dbReference>
<gene>
    <name evidence="7" type="ORF">METZ01_LOCUS132591</name>
</gene>